<reference evidence="8 9" key="1">
    <citation type="journal article" date="2023" name="Arcadia Sci">
        <title>De novo assembly of a long-read Amblyomma americanum tick genome.</title>
        <authorList>
            <person name="Chou S."/>
            <person name="Poskanzer K.E."/>
            <person name="Rollins M."/>
            <person name="Thuy-Boun P.S."/>
        </authorList>
    </citation>
    <scope>NUCLEOTIDE SEQUENCE [LARGE SCALE GENOMIC DNA]</scope>
    <source>
        <strain evidence="8">F_SG_1</strain>
        <tissue evidence="8">Salivary glands</tissue>
    </source>
</reference>
<dbReference type="Gene3D" id="3.90.226.10">
    <property type="entry name" value="2-enoyl-CoA Hydratase, Chain A, domain 1"/>
    <property type="match status" value="1"/>
</dbReference>
<evidence type="ECO:0000256" key="1">
    <source>
        <dbReference type="ARBA" id="ARBA00004173"/>
    </source>
</evidence>
<dbReference type="CDD" id="cd06558">
    <property type="entry name" value="crotonase-like"/>
    <property type="match status" value="1"/>
</dbReference>
<dbReference type="GO" id="GO:0005739">
    <property type="term" value="C:mitochondrion"/>
    <property type="evidence" value="ECO:0007669"/>
    <property type="project" value="UniProtKB-SubCell"/>
</dbReference>
<protein>
    <recommendedName>
        <fullName evidence="7">Enoyl-CoA hydratase domain-containing protein 3, mitochondrial</fullName>
    </recommendedName>
</protein>
<gene>
    <name evidence="8" type="ORF">V5799_009247</name>
</gene>
<dbReference type="PANTHER" id="PTHR43602:SF1">
    <property type="entry name" value="ENOYL-COA HYDRATASE DOMAIN-CONTAINING PROTEIN 3, MITOCHONDRIAL"/>
    <property type="match status" value="1"/>
</dbReference>
<dbReference type="EMBL" id="JARKHS020004622">
    <property type="protein sequence ID" value="KAK8784387.1"/>
    <property type="molecule type" value="Genomic_DNA"/>
</dbReference>
<evidence type="ECO:0000256" key="3">
    <source>
        <dbReference type="ARBA" id="ARBA00022946"/>
    </source>
</evidence>
<keyword evidence="5" id="KW-0496">Mitochondrion</keyword>
<dbReference type="InterPro" id="IPR014748">
    <property type="entry name" value="Enoyl-CoA_hydra_C"/>
</dbReference>
<keyword evidence="3" id="KW-0809">Transit peptide</keyword>
<sequence length="346" mass="37704">MRYCLPRLFSKMKREITRTSLTKQVHSTALLRSADLVSVHDAGGVRKITLNNPKKRNVLSLAMLRELDAQFKKTDVESSVRCVVLCSSGPVFSSGHDLKELKIDSSDTAKIQEIFSLCTRVMTSIRRLSVPVVAQVNGLAAAAGCQLVATCDIVLATDKSSFSLPGAAFGLFCSTPGIAVARCVPQKTSAYMLMTGNAINAQEALTSGLVSKVVPEEKLQEETDRVTSAIVAKSRSVLALGKKFYYRQIQMGIEDAYAEGEQVMLHNLQYCDSQEVCRRASLVPGRLTFRITSACDFGLPRLSVNCRSRLSDGRGRSNIAKSTYLVLGTIGFLYWAKKKASGKSAK</sequence>
<comment type="caution">
    <text evidence="8">The sequence shown here is derived from an EMBL/GenBank/DDBJ whole genome shotgun (WGS) entry which is preliminary data.</text>
</comment>
<evidence type="ECO:0000256" key="4">
    <source>
        <dbReference type="ARBA" id="ARBA00023098"/>
    </source>
</evidence>
<dbReference type="InterPro" id="IPR001753">
    <property type="entry name" value="Enoyl-CoA_hydra/iso"/>
</dbReference>
<name>A0AAQ4FAX3_AMBAM</name>
<dbReference type="Gene3D" id="1.10.12.10">
    <property type="entry name" value="Lyase 2-enoyl-coa Hydratase, Chain A, domain 2"/>
    <property type="match status" value="1"/>
</dbReference>
<evidence type="ECO:0000256" key="6">
    <source>
        <dbReference type="ARBA" id="ARBA00037410"/>
    </source>
</evidence>
<comment type="function">
    <text evidence="6">May play a role in fatty acid biosynthesis and insulin sensitivity.</text>
</comment>
<keyword evidence="9" id="KW-1185">Reference proteome</keyword>
<evidence type="ECO:0000256" key="7">
    <source>
        <dbReference type="ARBA" id="ARBA00040545"/>
    </source>
</evidence>
<dbReference type="InterPro" id="IPR052377">
    <property type="entry name" value="Mitochondrial_ECH-domain"/>
</dbReference>
<proteinExistence type="predicted"/>
<keyword evidence="2" id="KW-0276">Fatty acid metabolism</keyword>
<comment type="subcellular location">
    <subcellularLocation>
        <location evidence="1">Mitochondrion</location>
    </subcellularLocation>
</comment>
<dbReference type="GO" id="GO:0006631">
    <property type="term" value="P:fatty acid metabolic process"/>
    <property type="evidence" value="ECO:0007669"/>
    <property type="project" value="UniProtKB-KW"/>
</dbReference>
<evidence type="ECO:0000313" key="9">
    <source>
        <dbReference type="Proteomes" id="UP001321473"/>
    </source>
</evidence>
<evidence type="ECO:0000313" key="8">
    <source>
        <dbReference type="EMBL" id="KAK8784387.1"/>
    </source>
</evidence>
<dbReference type="AlphaFoldDB" id="A0AAQ4FAX3"/>
<accession>A0AAQ4FAX3</accession>
<organism evidence="8 9">
    <name type="scientific">Amblyomma americanum</name>
    <name type="common">Lone star tick</name>
    <dbReference type="NCBI Taxonomy" id="6943"/>
    <lineage>
        <taxon>Eukaryota</taxon>
        <taxon>Metazoa</taxon>
        <taxon>Ecdysozoa</taxon>
        <taxon>Arthropoda</taxon>
        <taxon>Chelicerata</taxon>
        <taxon>Arachnida</taxon>
        <taxon>Acari</taxon>
        <taxon>Parasitiformes</taxon>
        <taxon>Ixodida</taxon>
        <taxon>Ixodoidea</taxon>
        <taxon>Ixodidae</taxon>
        <taxon>Amblyomminae</taxon>
        <taxon>Amblyomma</taxon>
    </lineage>
</organism>
<dbReference type="PANTHER" id="PTHR43602">
    <property type="match status" value="1"/>
</dbReference>
<evidence type="ECO:0000256" key="5">
    <source>
        <dbReference type="ARBA" id="ARBA00023128"/>
    </source>
</evidence>
<dbReference type="Pfam" id="PF00378">
    <property type="entry name" value="ECH_1"/>
    <property type="match status" value="1"/>
</dbReference>
<evidence type="ECO:0000256" key="2">
    <source>
        <dbReference type="ARBA" id="ARBA00022832"/>
    </source>
</evidence>
<dbReference type="GO" id="GO:0016836">
    <property type="term" value="F:hydro-lyase activity"/>
    <property type="evidence" value="ECO:0007669"/>
    <property type="project" value="TreeGrafter"/>
</dbReference>
<dbReference type="Proteomes" id="UP001321473">
    <property type="component" value="Unassembled WGS sequence"/>
</dbReference>
<dbReference type="InterPro" id="IPR029045">
    <property type="entry name" value="ClpP/crotonase-like_dom_sf"/>
</dbReference>
<keyword evidence="4" id="KW-0443">Lipid metabolism</keyword>
<dbReference type="SUPFAM" id="SSF52096">
    <property type="entry name" value="ClpP/crotonase"/>
    <property type="match status" value="1"/>
</dbReference>